<evidence type="ECO:0000313" key="2">
    <source>
        <dbReference type="EMBL" id="BAQ01403.1"/>
    </source>
</evidence>
<dbReference type="InterPro" id="IPR011122">
    <property type="entry name" value="WavE"/>
</dbReference>
<name>A0A0A8J5Z0_ECOLX</name>
<reference evidence="2" key="1">
    <citation type="journal article" date="2014" name="DNA Res.">
        <title>A complete view of the genetic diversity of the Escherichia coli O-antigen biosynthesis gene cluster.</title>
        <authorList>
            <person name="Iguchi A."/>
            <person name="Iyoda S."/>
            <person name="Kikuchi T."/>
            <person name="Ogura Y."/>
            <person name="Katsura K."/>
            <person name="Ohnishi M."/>
            <person name="Hayashi T."/>
            <person name="Thomson N.R."/>
        </authorList>
    </citation>
    <scope>NUCLEOTIDE SEQUENCE</scope>
    <source>
        <strain evidence="2">H311a</strain>
    </source>
</reference>
<accession>A0A0A8J5Z0</accession>
<protein>
    <submittedName>
        <fullName evidence="1">Lipopolysaccharide synthesis</fullName>
    </submittedName>
</protein>
<organism evidence="2">
    <name type="scientific">Escherichia coli</name>
    <dbReference type="NCBI Taxonomy" id="562"/>
    <lineage>
        <taxon>Bacteria</taxon>
        <taxon>Pseudomonadati</taxon>
        <taxon>Pseudomonadota</taxon>
        <taxon>Gammaproteobacteria</taxon>
        <taxon>Enterobacterales</taxon>
        <taxon>Enterobacteriaceae</taxon>
        <taxon>Escherichia</taxon>
    </lineage>
</organism>
<sequence length="338" mass="39952">MNIIIHGPLEKDFLFKNLNKIRHASEDDHIIISVYNEELEKTKVIIDSVPVRNKVTLIGSDDVFNPGFFNINRQINLVSAALNVIEDESDFILKVRMDQTINFRWVRKVVTEKHEELKDKLITTNCYTRKDRLYHPSDMFLAGTKKTLRAYYPEEFFQETHMDNLLKIKELVLSGYKGGYHKYWPESRLFMNYLSILGEELQDTEICSQSQLKKHVYIFNSWDIGLKWKKFLKGKVNVLPYFFVLRPFERGPLENAENFLASDLTGYTKKPLREMIYNSLAKLYFKSGAYLANPIFIDNKSLIPKLLRKMFDHSYKFIPPILHNLMYKVAKRVYYAFK</sequence>
<gene>
    <name evidence="1" type="primary">wavE</name>
</gene>
<dbReference type="Pfam" id="PF07507">
    <property type="entry name" value="WavE"/>
    <property type="match status" value="1"/>
</dbReference>
<evidence type="ECO:0000313" key="1">
    <source>
        <dbReference type="EMBL" id="AIG62520.1"/>
    </source>
</evidence>
<dbReference type="EMBL" id="KJ755556">
    <property type="protein sequence ID" value="AIG62520.1"/>
    <property type="molecule type" value="Genomic_DNA"/>
</dbReference>
<dbReference type="EMBL" id="AB812042">
    <property type="protein sequence ID" value="BAQ01403.1"/>
    <property type="molecule type" value="Genomic_DNA"/>
</dbReference>
<reference evidence="1" key="2">
    <citation type="journal article" date="2016" name="PLoS ONE">
        <title>Comparison of O-Antigen Gene Clusters of All O-Serogroups of Escherichia coli and Proposal for Adopting a New Nomenclature for O-Typing.</title>
        <authorList>
            <person name="DebRoy C."/>
            <person name="Fratamico P.M."/>
            <person name="Yan X."/>
            <person name="Baranzoni G."/>
            <person name="Liu Y."/>
            <person name="Needleman D.S."/>
            <person name="Tebbs R."/>
            <person name="O'Connell C.D."/>
            <person name="Allred A."/>
            <person name="Swimley M."/>
            <person name="Mwangi M."/>
            <person name="Kapur V."/>
            <person name="Raygoza Garay J.A."/>
            <person name="Roberts E.L."/>
            <person name="Katani R."/>
        </authorList>
    </citation>
    <scope>NUCLEOTIDE SEQUENCE</scope>
    <source>
        <strain evidence="1">H 311a</strain>
    </source>
</reference>
<proteinExistence type="predicted"/>
<dbReference type="RefSeq" id="WP_115205321.1">
    <property type="nucleotide sequence ID" value="NZ_CAJHTL010000032.1"/>
</dbReference>
<dbReference type="AlphaFoldDB" id="A0A0A8J5Z0"/>